<gene>
    <name evidence="1" type="ORF">AGLY_011699</name>
</gene>
<protein>
    <submittedName>
        <fullName evidence="1">Uncharacterized protein</fullName>
    </submittedName>
</protein>
<evidence type="ECO:0000313" key="2">
    <source>
        <dbReference type="Proteomes" id="UP000475862"/>
    </source>
</evidence>
<proteinExistence type="predicted"/>
<name>A0A6G0TAX8_APHGL</name>
<evidence type="ECO:0000313" key="1">
    <source>
        <dbReference type="EMBL" id="KAE9529603.1"/>
    </source>
</evidence>
<comment type="caution">
    <text evidence="1">The sequence shown here is derived from an EMBL/GenBank/DDBJ whole genome shotgun (WGS) entry which is preliminary data.</text>
</comment>
<reference evidence="1 2" key="1">
    <citation type="submission" date="2019-08" db="EMBL/GenBank/DDBJ databases">
        <title>The genome of the soybean aphid Biotype 1, its phylome, world population structure and adaptation to the North American continent.</title>
        <authorList>
            <person name="Giordano R."/>
            <person name="Donthu R.K."/>
            <person name="Hernandez A.G."/>
            <person name="Wright C.L."/>
            <person name="Zimin A.V."/>
        </authorList>
    </citation>
    <scope>NUCLEOTIDE SEQUENCE [LARGE SCALE GENOMIC DNA]</scope>
    <source>
        <tissue evidence="1">Whole aphids</tissue>
    </source>
</reference>
<dbReference type="Proteomes" id="UP000475862">
    <property type="component" value="Unassembled WGS sequence"/>
</dbReference>
<dbReference type="AlphaFoldDB" id="A0A6G0TAX8"/>
<sequence>MLQFKTLGVSGGKFNILEVKTKKFPVVLKKKTGKTTKCRKNWNFYAKQTTKIVDITKFLISWYYRIKKKKSKIVSHNYLIKVLRNMSNLRKFTSNFEVENVKKVKKFNTRFSISFPSNSYRKNWKPHYIGKIISRRYLKISTFFIINIDKMFLAESKYLKTSLKHKLPFLCFYVCFNECFVSYECRSWTFLTICIVRKRFQKRDWISLEETRLNVGILATHFSEK</sequence>
<accession>A0A6G0TAX8</accession>
<dbReference type="EMBL" id="VYZN01000044">
    <property type="protein sequence ID" value="KAE9529603.1"/>
    <property type="molecule type" value="Genomic_DNA"/>
</dbReference>
<keyword evidence="2" id="KW-1185">Reference proteome</keyword>
<organism evidence="1 2">
    <name type="scientific">Aphis glycines</name>
    <name type="common">Soybean aphid</name>
    <dbReference type="NCBI Taxonomy" id="307491"/>
    <lineage>
        <taxon>Eukaryota</taxon>
        <taxon>Metazoa</taxon>
        <taxon>Ecdysozoa</taxon>
        <taxon>Arthropoda</taxon>
        <taxon>Hexapoda</taxon>
        <taxon>Insecta</taxon>
        <taxon>Pterygota</taxon>
        <taxon>Neoptera</taxon>
        <taxon>Paraneoptera</taxon>
        <taxon>Hemiptera</taxon>
        <taxon>Sternorrhyncha</taxon>
        <taxon>Aphidomorpha</taxon>
        <taxon>Aphidoidea</taxon>
        <taxon>Aphididae</taxon>
        <taxon>Aphidini</taxon>
        <taxon>Aphis</taxon>
        <taxon>Aphis</taxon>
    </lineage>
</organism>